<evidence type="ECO:0000256" key="1">
    <source>
        <dbReference type="SAM" id="SignalP"/>
    </source>
</evidence>
<sequence length="427" mass="46035">MPRHLPLCLILATLAVWPAARAQSQALSLGGELRLLATDRQAAAAGPLAAAHALQPTREDTPPSSAAVEAEVTARWRGLQAQLLLQHERPTGGPGHSQARFNELHASADLGPWQLSAGRKVVSWDVGYAFRPNDMVQQEQRRGLLGTAPQGQPLLQAEWFGADQALSLVWAHPRTEAAQAPREGTAEQALALRAYQRLGAADLYAFARQGHDLGAAAGLAASWVPGEALELHASARWQAHHRAWQFSGMAPETLATASPWRLARHGSAGQLLLGGQWTGAAGQSLMAEAWHDATAPSAAQWRDWRARNATLTQLPAHLPASLLPAVAGNLAWQTDPLSTLALSSLQRKSVFLRTSWQPPELGSAWQFSLDTLIHPDDHGRLLTTAAQWQGDRWKLNAAWRQTGGPRDSVLAQLPTRRTLLGAATLAF</sequence>
<comment type="caution">
    <text evidence="2">The sequence shown here is derived from an EMBL/GenBank/DDBJ whole genome shotgun (WGS) entry which is preliminary data.</text>
</comment>
<evidence type="ECO:0000313" key="2">
    <source>
        <dbReference type="EMBL" id="NDY90227.1"/>
    </source>
</evidence>
<accession>A0A7C9TJH5</accession>
<dbReference type="AlphaFoldDB" id="A0A7C9TJH5"/>
<keyword evidence="3" id="KW-1185">Reference proteome</keyword>
<dbReference type="EMBL" id="JAAGOH010000002">
    <property type="protein sequence ID" value="NDY90227.1"/>
    <property type="molecule type" value="Genomic_DNA"/>
</dbReference>
<proteinExistence type="predicted"/>
<feature type="signal peptide" evidence="1">
    <location>
        <begin position="1"/>
        <end position="22"/>
    </location>
</feature>
<protein>
    <recommendedName>
        <fullName evidence="4">TonB-dependent receptor</fullName>
    </recommendedName>
</protein>
<dbReference type="Proteomes" id="UP000484255">
    <property type="component" value="Unassembled WGS sequence"/>
</dbReference>
<name>A0A7C9TJH5_9BURK</name>
<keyword evidence="1" id="KW-0732">Signal</keyword>
<dbReference type="RefSeq" id="WP_163456063.1">
    <property type="nucleotide sequence ID" value="NZ_JAAGOH010000002.1"/>
</dbReference>
<organism evidence="2 3">
    <name type="scientific">Ideonella livida</name>
    <dbReference type="NCBI Taxonomy" id="2707176"/>
    <lineage>
        <taxon>Bacteria</taxon>
        <taxon>Pseudomonadati</taxon>
        <taxon>Pseudomonadota</taxon>
        <taxon>Betaproteobacteria</taxon>
        <taxon>Burkholderiales</taxon>
        <taxon>Sphaerotilaceae</taxon>
        <taxon>Ideonella</taxon>
    </lineage>
</organism>
<feature type="chain" id="PRO_5028992695" description="TonB-dependent receptor" evidence="1">
    <location>
        <begin position="23"/>
        <end position="427"/>
    </location>
</feature>
<reference evidence="2 3" key="1">
    <citation type="submission" date="2020-02" db="EMBL/GenBank/DDBJ databases">
        <title>Ideonella bacterium strain TBM-1.</title>
        <authorList>
            <person name="Chen W.-M."/>
        </authorList>
    </citation>
    <scope>NUCLEOTIDE SEQUENCE [LARGE SCALE GENOMIC DNA]</scope>
    <source>
        <strain evidence="2 3">TBM-1</strain>
    </source>
</reference>
<evidence type="ECO:0008006" key="4">
    <source>
        <dbReference type="Google" id="ProtNLM"/>
    </source>
</evidence>
<gene>
    <name evidence="2" type="ORF">G3A44_03355</name>
</gene>
<evidence type="ECO:0000313" key="3">
    <source>
        <dbReference type="Proteomes" id="UP000484255"/>
    </source>
</evidence>